<gene>
    <name evidence="3" type="ORF">MTR65_19260</name>
</gene>
<dbReference type="Pfam" id="PF13840">
    <property type="entry name" value="ACT_7"/>
    <property type="match status" value="1"/>
</dbReference>
<comment type="caution">
    <text evidence="3">The sequence shown here is derived from an EMBL/GenBank/DDBJ whole genome shotgun (WGS) entry which is preliminary data.</text>
</comment>
<reference evidence="3" key="1">
    <citation type="submission" date="2022-03" db="EMBL/GenBank/DDBJ databases">
        <title>Identification of a novel bacterium isolated from mangrove sediments.</title>
        <authorList>
            <person name="Pan X."/>
        </authorList>
    </citation>
    <scope>NUCLEOTIDE SEQUENCE</scope>
    <source>
        <strain evidence="3">B2637</strain>
    </source>
</reference>
<proteinExistence type="predicted"/>
<dbReference type="Proteomes" id="UP001162802">
    <property type="component" value="Unassembled WGS sequence"/>
</dbReference>
<dbReference type="InterPro" id="IPR045865">
    <property type="entry name" value="ACT-like_dom_sf"/>
</dbReference>
<dbReference type="EMBL" id="JALHAT010000065">
    <property type="protein sequence ID" value="MCJ1962828.1"/>
    <property type="molecule type" value="Genomic_DNA"/>
</dbReference>
<evidence type="ECO:0000313" key="3">
    <source>
        <dbReference type="EMBL" id="MCJ1962828.1"/>
    </source>
</evidence>
<dbReference type="InterPro" id="IPR018717">
    <property type="entry name" value="DUF2241"/>
</dbReference>
<dbReference type="RefSeq" id="WP_243803042.1">
    <property type="nucleotide sequence ID" value="NZ_JALHAT010000065.1"/>
</dbReference>
<dbReference type="Pfam" id="PF10000">
    <property type="entry name" value="ACT_3"/>
    <property type="match status" value="1"/>
</dbReference>
<dbReference type="PANTHER" id="PTHR39199">
    <property type="entry name" value="BLR5128 PROTEIN"/>
    <property type="match status" value="1"/>
</dbReference>
<dbReference type="InterPro" id="IPR027795">
    <property type="entry name" value="CASTOR_ACT_dom"/>
</dbReference>
<protein>
    <submittedName>
        <fullName evidence="3">ACT domain-containing protein</fullName>
    </submittedName>
</protein>
<evidence type="ECO:0000313" key="4">
    <source>
        <dbReference type="Proteomes" id="UP001162802"/>
    </source>
</evidence>
<dbReference type="PANTHER" id="PTHR39199:SF1">
    <property type="entry name" value="BLR5128 PROTEIN"/>
    <property type="match status" value="1"/>
</dbReference>
<accession>A0ABT0AI36</accession>
<keyword evidence="4" id="KW-1185">Reference proteome</keyword>
<feature type="domain" description="CASTOR ACT" evidence="2">
    <location>
        <begin position="70"/>
        <end position="124"/>
    </location>
</feature>
<name>A0ABT0AI36_9SPHN</name>
<dbReference type="SUPFAM" id="SSF55021">
    <property type="entry name" value="ACT-like"/>
    <property type="match status" value="2"/>
</dbReference>
<sequence>MTDGPVREGRAMIAGMSPWLDPETWIFCTGGAPLTQAIASFAEAEGLSQILPLAFAEMAGHDTSLPMARIVLEVHSALDGHGLTAAVSTALAEAGIACNMVAAFHHDHVFVPFAEKERALAVLEALQSKAG</sequence>
<evidence type="ECO:0000259" key="2">
    <source>
        <dbReference type="Pfam" id="PF13840"/>
    </source>
</evidence>
<evidence type="ECO:0000259" key="1">
    <source>
        <dbReference type="Pfam" id="PF10000"/>
    </source>
</evidence>
<dbReference type="Gene3D" id="3.30.2130.10">
    <property type="entry name" value="VC0802-like"/>
    <property type="match status" value="1"/>
</dbReference>
<organism evidence="3 4">
    <name type="scientific">Novosphingobium mangrovi</name>
    <name type="common">ex Hu et al. 2023</name>
    <dbReference type="NCBI Taxonomy" id="2930094"/>
    <lineage>
        <taxon>Bacteria</taxon>
        <taxon>Pseudomonadati</taxon>
        <taxon>Pseudomonadota</taxon>
        <taxon>Alphaproteobacteria</taxon>
        <taxon>Sphingomonadales</taxon>
        <taxon>Sphingomonadaceae</taxon>
        <taxon>Novosphingobium</taxon>
    </lineage>
</organism>
<feature type="domain" description="DUF2241" evidence="1">
    <location>
        <begin position="11"/>
        <end position="64"/>
    </location>
</feature>